<dbReference type="InterPro" id="IPR015424">
    <property type="entry name" value="PyrdxlP-dep_Trfase"/>
</dbReference>
<feature type="modified residue" description="N6-(pyridoxal phosphate)lysine" evidence="20">
    <location>
        <position position="287"/>
    </location>
</feature>
<keyword evidence="11 18" id="KW-0648">Protein biosynthesis</keyword>
<keyword evidence="22" id="KW-1185">Reference proteome</keyword>
<evidence type="ECO:0000256" key="4">
    <source>
        <dbReference type="ARBA" id="ARBA00007037"/>
    </source>
</evidence>
<keyword evidence="12 18" id="KW-0711">Selenium</keyword>
<evidence type="ECO:0000256" key="8">
    <source>
        <dbReference type="ARBA" id="ARBA00022679"/>
    </source>
</evidence>
<comment type="similarity">
    <text evidence="4 18">Belongs to the SepSecS family.</text>
</comment>
<protein>
    <recommendedName>
        <fullName evidence="6 18">O-phosphoseryl-tRNA(Sec) selenium transferase</fullName>
        <ecNumber evidence="5 18">2.9.1.2</ecNumber>
    </recommendedName>
    <alternativeName>
        <fullName evidence="14 18">Selenocysteine synthase</fullName>
    </alternativeName>
    <alternativeName>
        <fullName evidence="15 18">Selenocysteinyl-tRNA(Sec) synthase</fullName>
    </alternativeName>
    <alternativeName>
        <fullName evidence="16 18">Sep-tRNA:Sec-tRNA synthase</fullName>
    </alternativeName>
</protein>
<dbReference type="AlphaFoldDB" id="A0A226DKI2"/>
<dbReference type="OrthoDB" id="10263545at2759"/>
<dbReference type="Proteomes" id="UP000198287">
    <property type="component" value="Unassembled WGS sequence"/>
</dbReference>
<dbReference type="UniPathway" id="UPA00906">
    <property type="reaction ID" value="UER00898"/>
</dbReference>
<comment type="catalytic activity">
    <reaction evidence="17 18">
        <text>O-phospho-L-seryl-tRNA(Sec) + selenophosphate + H2O = L-selenocysteinyl-tRNA(Sec) + 2 phosphate</text>
        <dbReference type="Rhea" id="RHEA:25041"/>
        <dbReference type="Rhea" id="RHEA-COMP:9743"/>
        <dbReference type="Rhea" id="RHEA-COMP:9947"/>
        <dbReference type="ChEBI" id="CHEBI:15377"/>
        <dbReference type="ChEBI" id="CHEBI:16144"/>
        <dbReference type="ChEBI" id="CHEBI:43474"/>
        <dbReference type="ChEBI" id="CHEBI:78551"/>
        <dbReference type="ChEBI" id="CHEBI:78573"/>
        <dbReference type="EC" id="2.9.1.2"/>
    </reaction>
</comment>
<feature type="binding site" evidence="19">
    <location>
        <position position="108"/>
    </location>
    <ligand>
        <name>substrate</name>
    </ligand>
</feature>
<evidence type="ECO:0000256" key="13">
    <source>
        <dbReference type="ARBA" id="ARBA00026053"/>
    </source>
</evidence>
<feature type="binding site" evidence="19">
    <location>
        <position position="408"/>
    </location>
    <ligand>
        <name>tRNA</name>
        <dbReference type="ChEBI" id="CHEBI:17843"/>
    </ligand>
</feature>
<evidence type="ECO:0000256" key="18">
    <source>
        <dbReference type="PIRNR" id="PIRNR017689"/>
    </source>
</evidence>
<evidence type="ECO:0000256" key="3">
    <source>
        <dbReference type="ARBA" id="ARBA00004822"/>
    </source>
</evidence>
<comment type="caution">
    <text evidence="21">The sequence shown here is derived from an EMBL/GenBank/DDBJ whole genome shotgun (WGS) entry which is preliminary data.</text>
</comment>
<feature type="site" description="May act as a substrate filter by repelling compounds with a negatively charged alpha-carboxylate" evidence="20">
    <location>
        <position position="77"/>
    </location>
</feature>
<feature type="binding site" evidence="19">
    <location>
        <position position="78"/>
    </location>
    <ligand>
        <name>pyridoxal 5'-phosphate</name>
        <dbReference type="ChEBI" id="CHEBI:597326"/>
    </ligand>
</feature>
<feature type="binding site" evidence="19">
    <location>
        <position position="316"/>
    </location>
    <ligand>
        <name>substrate</name>
    </ligand>
</feature>
<feature type="binding site" evidence="19">
    <location>
        <position position="473"/>
    </location>
    <ligand>
        <name>tRNA</name>
        <dbReference type="ChEBI" id="CHEBI:17843"/>
    </ligand>
</feature>
<evidence type="ECO:0000256" key="15">
    <source>
        <dbReference type="ARBA" id="ARBA00032048"/>
    </source>
</evidence>
<evidence type="ECO:0000313" key="22">
    <source>
        <dbReference type="Proteomes" id="UP000198287"/>
    </source>
</evidence>
<dbReference type="STRING" id="158441.A0A226DKI2"/>
<evidence type="ECO:0000256" key="2">
    <source>
        <dbReference type="ARBA" id="ARBA00002552"/>
    </source>
</evidence>
<evidence type="ECO:0000256" key="16">
    <source>
        <dbReference type="ARBA" id="ARBA00032693"/>
    </source>
</evidence>
<sequence>MAYSEAFAKAAERGLVPPNYVNMGLQTAKTRQKMFRHLMDQRKWPQEGWDDQTIEILVNEIASMDSNNFISKGGVGEREGRIYSNIVSRRHFGMAHGMGRSGDLAEAQPKAAGSSLLCTLTNALVLDLMHTFVCGKVVDAMVVPMATGMTISLCLQTMKEARPNAKWVIWLRIDQKSCLKAIQSAGLSPIVVEPKLVETSLVTDLEMIDSVIKERGTESILCVISTTSCFAPRDCDDVGGVAQLLKNTPIFHLVNNAYGIQSLACVRAIDRGCRMGRMDIVVMSTDKNLMVPVGGAIVAGYSKEIISQIQKSYPGRASSSQSLDVFITMLSMGVKGYKALITKRAENFLYLQLKLKSICMAHKLQMLLSKNNDLSTAISLGDLTRAVGVTEAEMPTFFTKLGSLLFFRNVQGARVIIPSQTQTIGQVELEGWGCHSPLYKLPYLTAASTLGMEKADVDFFIKKLDECLKMLKKPRTD</sequence>
<gene>
    <name evidence="21" type="ORF">Fcan01_19670</name>
</gene>
<evidence type="ECO:0000256" key="7">
    <source>
        <dbReference type="ARBA" id="ARBA00022555"/>
    </source>
</evidence>
<dbReference type="GO" id="GO:0000049">
    <property type="term" value="F:tRNA binding"/>
    <property type="evidence" value="ECO:0007669"/>
    <property type="project" value="UniProtKB-UniRule"/>
</dbReference>
<organism evidence="21 22">
    <name type="scientific">Folsomia candida</name>
    <name type="common">Springtail</name>
    <dbReference type="NCBI Taxonomy" id="158441"/>
    <lineage>
        <taxon>Eukaryota</taxon>
        <taxon>Metazoa</taxon>
        <taxon>Ecdysozoa</taxon>
        <taxon>Arthropoda</taxon>
        <taxon>Hexapoda</taxon>
        <taxon>Collembola</taxon>
        <taxon>Entomobryomorpha</taxon>
        <taxon>Isotomoidea</taxon>
        <taxon>Isotomidae</taxon>
        <taxon>Proisotominae</taxon>
        <taxon>Folsomia</taxon>
    </lineage>
</organism>
<keyword evidence="10 18" id="KW-0663">Pyridoxal phosphate</keyword>
<evidence type="ECO:0000256" key="9">
    <source>
        <dbReference type="ARBA" id="ARBA00022884"/>
    </source>
</evidence>
<evidence type="ECO:0000313" key="21">
    <source>
        <dbReference type="EMBL" id="OXA45630.1"/>
    </source>
</evidence>
<dbReference type="Gene3D" id="3.40.640.10">
    <property type="entry name" value="Type I PLP-dependent aspartate aminotransferase-like (Major domain)"/>
    <property type="match status" value="1"/>
</dbReference>
<dbReference type="GO" id="GO:0098621">
    <property type="term" value="F:O-phosphoseryl-tRNA(Sec) selenium transferase activity"/>
    <property type="evidence" value="ECO:0007669"/>
    <property type="project" value="UniProtKB-EC"/>
</dbReference>
<dbReference type="Pfam" id="PF05889">
    <property type="entry name" value="SepSecS"/>
    <property type="match status" value="1"/>
</dbReference>
<keyword evidence="18" id="KW-0963">Cytoplasm</keyword>
<dbReference type="NCBIfam" id="TIGR03531">
    <property type="entry name" value="selenium_SpcS"/>
    <property type="match status" value="1"/>
</dbReference>
<comment type="function">
    <text evidence="2 18">Converts O-phosphoseryl-tRNA(Sec) to selenocysteinyl-tRNA(Sec) required for selenoprotein biosynthesis.</text>
</comment>
<reference evidence="21 22" key="1">
    <citation type="submission" date="2015-12" db="EMBL/GenBank/DDBJ databases">
        <title>The genome of Folsomia candida.</title>
        <authorList>
            <person name="Faddeeva A."/>
            <person name="Derks M.F."/>
            <person name="Anvar Y."/>
            <person name="Smit S."/>
            <person name="Van Straalen N."/>
            <person name="Roelofs D."/>
        </authorList>
    </citation>
    <scope>NUCLEOTIDE SEQUENCE [LARGE SCALE GENOMIC DNA]</scope>
    <source>
        <strain evidence="21 22">VU population</strain>
        <tissue evidence="21">Whole body</tissue>
    </source>
</reference>
<proteinExistence type="inferred from homology"/>
<dbReference type="OMA" id="MSHANDY"/>
<evidence type="ECO:0000256" key="10">
    <source>
        <dbReference type="ARBA" id="ARBA00022898"/>
    </source>
</evidence>
<evidence type="ECO:0000256" key="19">
    <source>
        <dbReference type="PIRSR" id="PIRSR017689-1"/>
    </source>
</evidence>
<evidence type="ECO:0000256" key="12">
    <source>
        <dbReference type="ARBA" id="ARBA00023266"/>
    </source>
</evidence>
<keyword evidence="9 18" id="KW-0694">RNA-binding</keyword>
<name>A0A226DKI2_FOLCA</name>
<evidence type="ECO:0000256" key="20">
    <source>
        <dbReference type="PIRSR" id="PIRSR017689-50"/>
    </source>
</evidence>
<accession>A0A226DKI2</accession>
<dbReference type="EC" id="2.9.1.2" evidence="5 18"/>
<evidence type="ECO:0000256" key="14">
    <source>
        <dbReference type="ARBA" id="ARBA00030669"/>
    </source>
</evidence>
<comment type="cofactor">
    <cofactor evidence="1 18 20">
        <name>pyridoxal 5'-phosphate</name>
        <dbReference type="ChEBI" id="CHEBI:597326"/>
    </cofactor>
</comment>
<evidence type="ECO:0000256" key="6">
    <source>
        <dbReference type="ARBA" id="ARBA00021963"/>
    </source>
</evidence>
<evidence type="ECO:0000256" key="1">
    <source>
        <dbReference type="ARBA" id="ARBA00001933"/>
    </source>
</evidence>
<dbReference type="InterPro" id="IPR019872">
    <property type="entry name" value="Sec-tRNA_Se_transferase"/>
</dbReference>
<comment type="subunit">
    <text evidence="13">Homotetramer formed by a catalytic dimer and a non-catalytic dimer serving as a binding platform that orients tRNASec for catalysis. Each tetramer binds the CCA ends of two tRNAs which point to the active sites of the catalytic dimer.</text>
</comment>
<feature type="binding site" evidence="19">
    <location>
        <position position="274"/>
    </location>
    <ligand>
        <name>tRNA</name>
        <dbReference type="ChEBI" id="CHEBI:17843"/>
    </ligand>
</feature>
<keyword evidence="7 18" id="KW-0820">tRNA-binding</keyword>
<feature type="binding site" evidence="19">
    <location>
        <position position="100"/>
    </location>
    <ligand>
        <name>substrate</name>
    </ligand>
</feature>
<dbReference type="GO" id="GO:0001514">
    <property type="term" value="P:selenocysteine incorporation"/>
    <property type="evidence" value="ECO:0007669"/>
    <property type="project" value="TreeGrafter"/>
</dbReference>
<comment type="subcellular location">
    <subcellularLocation>
        <location evidence="18">Cytoplasm</location>
    </subcellularLocation>
</comment>
<dbReference type="InterPro" id="IPR015421">
    <property type="entry name" value="PyrdxlP-dep_Trfase_major"/>
</dbReference>
<dbReference type="EMBL" id="LNIX01000017">
    <property type="protein sequence ID" value="OXA45630.1"/>
    <property type="molecule type" value="Genomic_DNA"/>
</dbReference>
<evidence type="ECO:0000256" key="11">
    <source>
        <dbReference type="ARBA" id="ARBA00022917"/>
    </source>
</evidence>
<dbReference type="PANTHER" id="PTHR12944">
    <property type="entry name" value="SOLUBLE LIVER ANTIGEN/LIVER PANCREAS ANTIGEN"/>
    <property type="match status" value="1"/>
</dbReference>
<evidence type="ECO:0000256" key="5">
    <source>
        <dbReference type="ARBA" id="ARBA00012464"/>
    </source>
</evidence>
<keyword evidence="8 18" id="KW-0808">Transferase</keyword>
<dbReference type="GO" id="GO:0005737">
    <property type="term" value="C:cytoplasm"/>
    <property type="evidence" value="ECO:0007669"/>
    <property type="project" value="UniProtKB-SubCell"/>
</dbReference>
<dbReference type="SUPFAM" id="SSF53383">
    <property type="entry name" value="PLP-dependent transferases"/>
    <property type="match status" value="1"/>
</dbReference>
<evidence type="ECO:0000256" key="17">
    <source>
        <dbReference type="ARBA" id="ARBA00048808"/>
    </source>
</evidence>
<dbReference type="PANTHER" id="PTHR12944:SF2">
    <property type="entry name" value="O-PHOSPHOSERYL-TRNA(SEC) SELENIUM TRANSFERASE"/>
    <property type="match status" value="1"/>
</dbReference>
<feature type="binding site" evidence="19">
    <location>
        <position position="101"/>
    </location>
    <ligand>
        <name>substrate</name>
    </ligand>
</feature>
<dbReference type="PIRSF" id="PIRSF017689">
    <property type="entry name" value="SepSecS"/>
    <property type="match status" value="1"/>
</dbReference>
<comment type="pathway">
    <text evidence="3 18">Aminoacyl-tRNA biosynthesis; selenocysteinyl-tRNA(Sec) biosynthesis; selenocysteinyl-tRNA(Sec) from L-seryl-tRNA(Sec) (archaeal/eukaryal route): step 2/2.</text>
</comment>
<dbReference type="InterPro" id="IPR008829">
    <property type="entry name" value="SepSecS/SepCysS"/>
</dbReference>
<dbReference type="GO" id="GO:0001717">
    <property type="term" value="P:conversion of seryl-tRNAsec to selenocys-tRNAsec"/>
    <property type="evidence" value="ECO:0007669"/>
    <property type="project" value="UniProtKB-UniRule"/>
</dbReference>